<dbReference type="SUPFAM" id="SSF48403">
    <property type="entry name" value="Ankyrin repeat"/>
    <property type="match status" value="1"/>
</dbReference>
<evidence type="ECO:0000256" key="1">
    <source>
        <dbReference type="SAM" id="MobiDB-lite"/>
    </source>
</evidence>
<proteinExistence type="predicted"/>
<comment type="caution">
    <text evidence="2">The sequence shown here is derived from an EMBL/GenBank/DDBJ whole genome shotgun (WGS) entry which is preliminary data.</text>
</comment>
<dbReference type="AlphaFoldDB" id="A0A1Q9CBJ1"/>
<reference evidence="2 3" key="1">
    <citation type="submission" date="2016-02" db="EMBL/GenBank/DDBJ databases">
        <title>Genome analysis of coral dinoflagellate symbionts highlights evolutionary adaptations to a symbiotic lifestyle.</title>
        <authorList>
            <person name="Aranda M."/>
            <person name="Li Y."/>
            <person name="Liew Y.J."/>
            <person name="Baumgarten S."/>
            <person name="Simakov O."/>
            <person name="Wilson M."/>
            <person name="Piel J."/>
            <person name="Ashoor H."/>
            <person name="Bougouffa S."/>
            <person name="Bajic V.B."/>
            <person name="Ryu T."/>
            <person name="Ravasi T."/>
            <person name="Bayer T."/>
            <person name="Micklem G."/>
            <person name="Kim H."/>
            <person name="Bhak J."/>
            <person name="Lajeunesse T.C."/>
            <person name="Voolstra C.R."/>
        </authorList>
    </citation>
    <scope>NUCLEOTIDE SEQUENCE [LARGE SCALE GENOMIC DNA]</scope>
    <source>
        <strain evidence="2 3">CCMP2467</strain>
    </source>
</reference>
<protein>
    <submittedName>
        <fullName evidence="2">Uncharacterized protein</fullName>
    </submittedName>
</protein>
<organism evidence="2 3">
    <name type="scientific">Symbiodinium microadriaticum</name>
    <name type="common">Dinoflagellate</name>
    <name type="synonym">Zooxanthella microadriatica</name>
    <dbReference type="NCBI Taxonomy" id="2951"/>
    <lineage>
        <taxon>Eukaryota</taxon>
        <taxon>Sar</taxon>
        <taxon>Alveolata</taxon>
        <taxon>Dinophyceae</taxon>
        <taxon>Suessiales</taxon>
        <taxon>Symbiodiniaceae</taxon>
        <taxon>Symbiodinium</taxon>
    </lineage>
</organism>
<evidence type="ECO:0000313" key="2">
    <source>
        <dbReference type="EMBL" id="OLP80295.1"/>
    </source>
</evidence>
<dbReference type="SUPFAM" id="SSF54236">
    <property type="entry name" value="Ubiquitin-like"/>
    <property type="match status" value="1"/>
</dbReference>
<keyword evidence="3" id="KW-1185">Reference proteome</keyword>
<dbReference type="Proteomes" id="UP000186817">
    <property type="component" value="Unassembled WGS sequence"/>
</dbReference>
<name>A0A1Q9CBJ1_SYMMI</name>
<dbReference type="EMBL" id="LSRX01001392">
    <property type="protein sequence ID" value="OLP80295.1"/>
    <property type="molecule type" value="Genomic_DNA"/>
</dbReference>
<gene>
    <name evidence="2" type="ORF">AK812_SmicGene39311</name>
</gene>
<accession>A0A1Q9CBJ1</accession>
<dbReference type="InterPro" id="IPR036770">
    <property type="entry name" value="Ankyrin_rpt-contain_sf"/>
</dbReference>
<dbReference type="InterPro" id="IPR029071">
    <property type="entry name" value="Ubiquitin-like_domsf"/>
</dbReference>
<evidence type="ECO:0000313" key="3">
    <source>
        <dbReference type="Proteomes" id="UP000186817"/>
    </source>
</evidence>
<sequence>MMQLQQKLLTDLITKVGNPQDAWQLIIEGSAAYSYTFAHMQNCRCRLCCNAADNAKFDGQSLFQRMQALPMERLKQRLVSMMLPVHLLSGEEVAVVPLEEVVRDDSCTVRHLKRYLCSVHGLPPRFQQRILHDGAVLDDETCCFRLATPFSVQLILLPFVEATPEKIDHFVEAARKGESSEVERHLLLPQDPDLIPQRRQARALYQASCDGHAAVVSLLLEANADKDAPYQHLGNSRTPLLAACEKGHKAMGKSCACSLKLAQKHLLRRPEDSQALPAPGPSRFYVNEDDESVPLTQA</sequence>
<feature type="region of interest" description="Disordered" evidence="1">
    <location>
        <begin position="270"/>
        <end position="298"/>
    </location>
</feature>
<dbReference type="Gene3D" id="1.25.40.20">
    <property type="entry name" value="Ankyrin repeat-containing domain"/>
    <property type="match status" value="1"/>
</dbReference>